<feature type="chain" id="PRO_5008999268" description="UPF0319 protein GCE9029_00722" evidence="3">
    <location>
        <begin position="36"/>
        <end position="234"/>
    </location>
</feature>
<dbReference type="Pfam" id="PF09829">
    <property type="entry name" value="DUF2057"/>
    <property type="match status" value="1"/>
</dbReference>
<name>A0A128EW86_9GAMM</name>
<dbReference type="STRING" id="1796497.GCE9029_00722"/>
<accession>A0A128EW86</accession>
<protein>
    <recommendedName>
        <fullName evidence="3">UPF0319 protein GCE9029_00722</fullName>
    </recommendedName>
</protein>
<proteinExistence type="inferred from homology"/>
<dbReference type="InterPro" id="IPR018635">
    <property type="entry name" value="UPF0319"/>
</dbReference>
<evidence type="ECO:0000313" key="5">
    <source>
        <dbReference type="Proteomes" id="UP000071641"/>
    </source>
</evidence>
<dbReference type="EMBL" id="FIZX01000001">
    <property type="protein sequence ID" value="CZF78251.1"/>
    <property type="molecule type" value="Genomic_DNA"/>
</dbReference>
<dbReference type="PANTHER" id="PTHR38108">
    <property type="entry name" value="UPF0319 PROTEIN YCCT"/>
    <property type="match status" value="1"/>
</dbReference>
<reference evidence="5" key="1">
    <citation type="submission" date="2016-02" db="EMBL/GenBank/DDBJ databases">
        <authorList>
            <person name="Rodrigo-Torres Lidia"/>
            <person name="Arahal R.David."/>
        </authorList>
    </citation>
    <scope>NUCLEOTIDE SEQUENCE [LARGE SCALE GENOMIC DNA]</scope>
    <source>
        <strain evidence="5">CECT 9029</strain>
    </source>
</reference>
<dbReference type="PANTHER" id="PTHR38108:SF1">
    <property type="entry name" value="UPF0319 PROTEIN YCCT"/>
    <property type="match status" value="1"/>
</dbReference>
<evidence type="ECO:0000256" key="1">
    <source>
        <dbReference type="ARBA" id="ARBA00008490"/>
    </source>
</evidence>
<keyword evidence="2 3" id="KW-0732">Signal</keyword>
<organism evidence="4 5">
    <name type="scientific">Grimontia celer</name>
    <dbReference type="NCBI Taxonomy" id="1796497"/>
    <lineage>
        <taxon>Bacteria</taxon>
        <taxon>Pseudomonadati</taxon>
        <taxon>Pseudomonadota</taxon>
        <taxon>Gammaproteobacteria</taxon>
        <taxon>Vibrionales</taxon>
        <taxon>Vibrionaceae</taxon>
        <taxon>Grimontia</taxon>
    </lineage>
</organism>
<evidence type="ECO:0000256" key="3">
    <source>
        <dbReference type="HAMAP-Rule" id="MF_00789"/>
    </source>
</evidence>
<gene>
    <name evidence="4" type="ORF">GCE9029_00722</name>
</gene>
<evidence type="ECO:0000256" key="2">
    <source>
        <dbReference type="ARBA" id="ARBA00022729"/>
    </source>
</evidence>
<keyword evidence="5" id="KW-1185">Reference proteome</keyword>
<feature type="signal peptide" evidence="3">
    <location>
        <begin position="1"/>
        <end position="35"/>
    </location>
</feature>
<sequence length="234" mass="26457" precursor="true">MSYGLRFTSFLGNTMKRKFAFASVLTALLSFGAHADVKLNLNDNIELLAYNGKAHKSSVFGKEESVVLQNGTQQVAFRYVESFEEGKDVSFVRSDVLVVKFDAADTEIFFDFPEHKNKRQVRQFNDNPEFAILDTNESRIAFEQNKLLKSGFQLSRDYLSEMQHFNQTDAPASLQLTASEVVSQPAAQSNTAPRARVVVGGQDALNEVEYQLHYWFEKADAETQARFKAFVNAR</sequence>
<dbReference type="AlphaFoldDB" id="A0A128EW86"/>
<dbReference type="Proteomes" id="UP000071641">
    <property type="component" value="Unassembled WGS sequence"/>
</dbReference>
<evidence type="ECO:0000313" key="4">
    <source>
        <dbReference type="EMBL" id="CZF78251.1"/>
    </source>
</evidence>
<comment type="similarity">
    <text evidence="1 3">Belongs to the UPF0319 family.</text>
</comment>
<dbReference type="HAMAP" id="MF_00789">
    <property type="entry name" value="UPF0319"/>
    <property type="match status" value="1"/>
</dbReference>